<organism evidence="7 8">
    <name type="scientific">Petrolisthes cinctipes</name>
    <name type="common">Flat porcelain crab</name>
    <dbReference type="NCBI Taxonomy" id="88211"/>
    <lineage>
        <taxon>Eukaryota</taxon>
        <taxon>Metazoa</taxon>
        <taxon>Ecdysozoa</taxon>
        <taxon>Arthropoda</taxon>
        <taxon>Crustacea</taxon>
        <taxon>Multicrustacea</taxon>
        <taxon>Malacostraca</taxon>
        <taxon>Eumalacostraca</taxon>
        <taxon>Eucarida</taxon>
        <taxon>Decapoda</taxon>
        <taxon>Pleocyemata</taxon>
        <taxon>Anomura</taxon>
        <taxon>Galatheoidea</taxon>
        <taxon>Porcellanidae</taxon>
        <taxon>Petrolisthes</taxon>
    </lineage>
</organism>
<dbReference type="PROSITE" id="PS00941">
    <property type="entry name" value="CARBOXYLESTERASE_B_2"/>
    <property type="match status" value="1"/>
</dbReference>
<reference evidence="7" key="1">
    <citation type="submission" date="2023-10" db="EMBL/GenBank/DDBJ databases">
        <title>Genome assemblies of two species of porcelain crab, Petrolisthes cinctipes and Petrolisthes manimaculis (Anomura: Porcellanidae).</title>
        <authorList>
            <person name="Angst P."/>
        </authorList>
    </citation>
    <scope>NUCLEOTIDE SEQUENCE</scope>
    <source>
        <strain evidence="7">PB745_01</strain>
        <tissue evidence="7">Gill</tissue>
    </source>
</reference>
<keyword evidence="2" id="KW-0719">Serine esterase</keyword>
<dbReference type="SUPFAM" id="SSF53474">
    <property type="entry name" value="alpha/beta-Hydrolases"/>
    <property type="match status" value="1"/>
</dbReference>
<proteinExistence type="inferred from homology"/>
<keyword evidence="3 5" id="KW-0378">Hydrolase</keyword>
<evidence type="ECO:0000256" key="2">
    <source>
        <dbReference type="ARBA" id="ARBA00022487"/>
    </source>
</evidence>
<keyword evidence="8" id="KW-1185">Reference proteome</keyword>
<dbReference type="Proteomes" id="UP001286313">
    <property type="component" value="Unassembled WGS sequence"/>
</dbReference>
<evidence type="ECO:0000259" key="6">
    <source>
        <dbReference type="Pfam" id="PF00135"/>
    </source>
</evidence>
<dbReference type="InterPro" id="IPR019826">
    <property type="entry name" value="Carboxylesterase_B_AS"/>
</dbReference>
<dbReference type="EC" id="3.1.1.-" evidence="5"/>
<protein>
    <recommendedName>
        <fullName evidence="5">Carboxylic ester hydrolase</fullName>
        <ecNumber evidence="5">3.1.1.-</ecNumber>
    </recommendedName>
</protein>
<dbReference type="GO" id="GO:0052689">
    <property type="term" value="F:carboxylic ester hydrolase activity"/>
    <property type="evidence" value="ECO:0007669"/>
    <property type="project" value="UniProtKB-KW"/>
</dbReference>
<evidence type="ECO:0000256" key="3">
    <source>
        <dbReference type="ARBA" id="ARBA00022801"/>
    </source>
</evidence>
<dbReference type="EMBL" id="JAWQEG010002250">
    <property type="protein sequence ID" value="KAK3873205.1"/>
    <property type="molecule type" value="Genomic_DNA"/>
</dbReference>
<accession>A0AAE1KJC3</accession>
<evidence type="ECO:0000313" key="7">
    <source>
        <dbReference type="EMBL" id="KAK3873205.1"/>
    </source>
</evidence>
<evidence type="ECO:0000256" key="5">
    <source>
        <dbReference type="RuleBase" id="RU361235"/>
    </source>
</evidence>
<evidence type="ECO:0000256" key="4">
    <source>
        <dbReference type="ARBA" id="ARBA00023180"/>
    </source>
</evidence>
<dbReference type="InterPro" id="IPR029058">
    <property type="entry name" value="AB_hydrolase_fold"/>
</dbReference>
<evidence type="ECO:0000256" key="1">
    <source>
        <dbReference type="ARBA" id="ARBA00005964"/>
    </source>
</evidence>
<comment type="similarity">
    <text evidence="1 5">Belongs to the type-B carboxylesterase/lipase family.</text>
</comment>
<dbReference type="InterPro" id="IPR002018">
    <property type="entry name" value="CarbesteraseB"/>
</dbReference>
<dbReference type="PANTHER" id="PTHR11559">
    <property type="entry name" value="CARBOXYLESTERASE"/>
    <property type="match status" value="1"/>
</dbReference>
<sequence length="555" mass="61864">MALDIGERVSSCCGDKVEVEVTVTVSDGDVRGVLLLLVLVVVCVAQERPVVEVAQGRVVGLNTTRYNITFLEFLSIPYAQPPVDHLRFKDPVPAGSWEGDLDASSLPRPCDQLVVTGREDCLYLNVYTPEDALATPEPLPVMVFIHGGAFYLGSAKTYHGFEELLKRGVVVVMMQYRLGVFGFLSTEDEAAPGNQGLKDQTLALTWIRDNIAAFGGDPNKVTLMGESAGAISIHYHLLIPSSAGLFSAAIMESGTSLCNWGRGRDFRLAAQTLAQNDALVSCLQTINDHVLDSDYLVLPPFYFAPRVDGVYIPDEPVTLLKEGRYHHVPTIMGINRDELSLQSLEMYTVPNMIDNLVANFSVNGPMSLQLYEDEDPINTANTVYEYYHLGDLNITKEDCDNLTRLYSDTVFLLSYDWSVQLMSDQTPVYAYEFHHRGEHSYLDSYFNNGLDLPQGQKYVCHGDELQYIVYPQHANLTTPDDLYLGNIIPTMWTNFAKTGNPTPDLSMGFLWEVSNPSSLQHLKILPQPVMEGDQRTDVRAFWETLPLRINNLLQG</sequence>
<name>A0AAE1KJC3_PETCI</name>
<dbReference type="InterPro" id="IPR050309">
    <property type="entry name" value="Type-B_Carboxylest/Lipase"/>
</dbReference>
<evidence type="ECO:0000313" key="8">
    <source>
        <dbReference type="Proteomes" id="UP001286313"/>
    </source>
</evidence>
<dbReference type="PROSITE" id="PS00122">
    <property type="entry name" value="CARBOXYLESTERASE_B_1"/>
    <property type="match status" value="1"/>
</dbReference>
<keyword evidence="4" id="KW-0325">Glycoprotein</keyword>
<dbReference type="InterPro" id="IPR019819">
    <property type="entry name" value="Carboxylesterase_B_CS"/>
</dbReference>
<dbReference type="Gene3D" id="3.40.50.1820">
    <property type="entry name" value="alpha/beta hydrolase"/>
    <property type="match status" value="1"/>
</dbReference>
<dbReference type="AlphaFoldDB" id="A0AAE1KJC3"/>
<dbReference type="Pfam" id="PF00135">
    <property type="entry name" value="COesterase"/>
    <property type="match status" value="1"/>
</dbReference>
<gene>
    <name evidence="7" type="ORF">Pcinc_021774</name>
</gene>
<feature type="domain" description="Carboxylesterase type B" evidence="6">
    <location>
        <begin position="48"/>
        <end position="542"/>
    </location>
</feature>
<comment type="caution">
    <text evidence="7">The sequence shown here is derived from an EMBL/GenBank/DDBJ whole genome shotgun (WGS) entry which is preliminary data.</text>
</comment>